<evidence type="ECO:0000256" key="1">
    <source>
        <dbReference type="ARBA" id="ARBA00004613"/>
    </source>
</evidence>
<dbReference type="PANTHER" id="PTHR12338">
    <property type="entry name" value="AUTOTRANSPORTER"/>
    <property type="match status" value="1"/>
</dbReference>
<feature type="domain" description="Peptidase S6" evidence="5">
    <location>
        <begin position="28"/>
        <end position="285"/>
    </location>
</feature>
<dbReference type="InterPro" id="IPR009003">
    <property type="entry name" value="Peptidase_S1_PA"/>
</dbReference>
<dbReference type="GO" id="GO:0005576">
    <property type="term" value="C:extracellular region"/>
    <property type="evidence" value="ECO:0007669"/>
    <property type="project" value="UniProtKB-SubCell"/>
</dbReference>
<evidence type="ECO:0000256" key="4">
    <source>
        <dbReference type="SAM" id="SignalP"/>
    </source>
</evidence>
<evidence type="ECO:0000313" key="6">
    <source>
        <dbReference type="EMBL" id="STO69661.1"/>
    </source>
</evidence>
<dbReference type="Pfam" id="PF02395">
    <property type="entry name" value="Peptidase_S6"/>
    <property type="match status" value="1"/>
</dbReference>
<dbReference type="PROSITE" id="PS51691">
    <property type="entry name" value="PEPTIDASE_S6"/>
    <property type="match status" value="1"/>
</dbReference>
<dbReference type="EC" id="3.4.21.72" evidence="6"/>
<evidence type="ECO:0000256" key="3">
    <source>
        <dbReference type="ARBA" id="ARBA00022729"/>
    </source>
</evidence>
<keyword evidence="2" id="KW-0964">Secreted</keyword>
<organism evidence="6 7">
    <name type="scientific">Canicola haemoglobinophilus</name>
    <dbReference type="NCBI Taxonomy" id="733"/>
    <lineage>
        <taxon>Bacteria</taxon>
        <taxon>Pseudomonadati</taxon>
        <taxon>Pseudomonadota</taxon>
        <taxon>Gammaproteobacteria</taxon>
        <taxon>Pasteurellales</taxon>
        <taxon>Pasteurellaceae</taxon>
        <taxon>Canicola</taxon>
    </lineage>
</organism>
<dbReference type="EC" id="3.4.21.-" evidence="6"/>
<gene>
    <name evidence="6" type="primary">hap_3</name>
    <name evidence="6" type="ORF">NCTC8540_02218</name>
</gene>
<dbReference type="GO" id="GO:0004252">
    <property type="term" value="F:serine-type endopeptidase activity"/>
    <property type="evidence" value="ECO:0007669"/>
    <property type="project" value="InterPro"/>
</dbReference>
<proteinExistence type="predicted"/>
<dbReference type="SUPFAM" id="SSF50494">
    <property type="entry name" value="Trypsin-like serine proteases"/>
    <property type="match status" value="1"/>
</dbReference>
<name>A0AB38HBZ9_9PAST</name>
<comment type="subcellular location">
    <subcellularLocation>
        <location evidence="1">Secreted</location>
    </subcellularLocation>
</comment>
<sequence>MEKKSKFIPKKLTALISLALLSPHLYSAVVRDDIDYQYFRDFAENKGLFYVNAMNIPIFNKSGKMIGRMLERAPMMDFSVADRSGIATLISPQYVTSVAHNSGYTEVQFGAQGTNFDAHHFAYKLVDRNNYSGELHYDYHVPRLSKLVTEVAPIAVSSAGLDANQYLPQSNRFSEYVRVGSGTQYLRTAANRTSYIAGPYSYLIGGNSLDLVGNRYGWLDARSDLFHSHTGVMATYGVPGDSGSPIFAFDTLENRWVLIGVLNFHTGENASGNVFSISRTDFIKQKQDEDIAGHIVSTENNNQFT</sequence>
<reference evidence="6 7" key="1">
    <citation type="submission" date="2018-06" db="EMBL/GenBank/DDBJ databases">
        <authorList>
            <consortium name="Pathogen Informatics"/>
            <person name="Doyle S."/>
        </authorList>
    </citation>
    <scope>NUCLEOTIDE SEQUENCE [LARGE SCALE GENOMIC DNA]</scope>
    <source>
        <strain evidence="6 7">NCTC8540</strain>
    </source>
</reference>
<dbReference type="InterPro" id="IPR030396">
    <property type="entry name" value="Peptidase_S6_dom"/>
</dbReference>
<dbReference type="InterPro" id="IPR050909">
    <property type="entry name" value="Bact_Autotransporter_VF"/>
</dbReference>
<dbReference type="PANTHER" id="PTHR12338:SF10">
    <property type="entry name" value="ADHESION AND PENETRATION PROTEIN AUTOTRANSPORTER"/>
    <property type="match status" value="1"/>
</dbReference>
<dbReference type="PRINTS" id="PR00921">
    <property type="entry name" value="IGASERPTASE"/>
</dbReference>
<dbReference type="InterPro" id="IPR000710">
    <property type="entry name" value="Peptidase_S6"/>
</dbReference>
<protein>
    <submittedName>
        <fullName evidence="6">IgA-specific serine endopeptidase</fullName>
        <ecNumber evidence="6">3.4.21.-</ecNumber>
        <ecNumber evidence="6">3.4.21.72</ecNumber>
    </submittedName>
</protein>
<dbReference type="AlphaFoldDB" id="A0AB38HBZ9"/>
<keyword evidence="3 4" id="KW-0732">Signal</keyword>
<dbReference type="Gene3D" id="2.40.10.120">
    <property type="match status" value="1"/>
</dbReference>
<dbReference type="EMBL" id="UGHJ01000001">
    <property type="protein sequence ID" value="STO69661.1"/>
    <property type="molecule type" value="Genomic_DNA"/>
</dbReference>
<evidence type="ECO:0000256" key="2">
    <source>
        <dbReference type="ARBA" id="ARBA00022525"/>
    </source>
</evidence>
<accession>A0AB38HBZ9</accession>
<feature type="chain" id="PRO_5044264500" evidence="4">
    <location>
        <begin position="28"/>
        <end position="305"/>
    </location>
</feature>
<keyword evidence="6" id="KW-0378">Hydrolase</keyword>
<evidence type="ECO:0000259" key="5">
    <source>
        <dbReference type="PROSITE" id="PS51691"/>
    </source>
</evidence>
<evidence type="ECO:0000313" key="7">
    <source>
        <dbReference type="Proteomes" id="UP000254496"/>
    </source>
</evidence>
<comment type="caution">
    <text evidence="6">The sequence shown here is derived from an EMBL/GenBank/DDBJ whole genome shotgun (WGS) entry which is preliminary data.</text>
</comment>
<feature type="signal peptide" evidence="4">
    <location>
        <begin position="1"/>
        <end position="27"/>
    </location>
</feature>
<dbReference type="GO" id="GO:0006508">
    <property type="term" value="P:proteolysis"/>
    <property type="evidence" value="ECO:0007669"/>
    <property type="project" value="InterPro"/>
</dbReference>
<dbReference type="Proteomes" id="UP000254496">
    <property type="component" value="Unassembled WGS sequence"/>
</dbReference>